<dbReference type="EMBL" id="JBHTKH010000022">
    <property type="protein sequence ID" value="MFD1056632.1"/>
    <property type="molecule type" value="Genomic_DNA"/>
</dbReference>
<dbReference type="RefSeq" id="WP_386054740.1">
    <property type="nucleotide sequence ID" value="NZ_JBHTKH010000022.1"/>
</dbReference>
<dbReference type="PANTHER" id="PTHR14239">
    <property type="entry name" value="DUDULIN-RELATED"/>
    <property type="match status" value="1"/>
</dbReference>
<evidence type="ECO:0000259" key="2">
    <source>
        <dbReference type="Pfam" id="PF03807"/>
    </source>
</evidence>
<dbReference type="Pfam" id="PF03807">
    <property type="entry name" value="F420_oxidored"/>
    <property type="match status" value="1"/>
</dbReference>
<evidence type="ECO:0000256" key="1">
    <source>
        <dbReference type="ARBA" id="ARBA00023002"/>
    </source>
</evidence>
<dbReference type="Gene3D" id="3.40.50.720">
    <property type="entry name" value="NAD(P)-binding Rossmann-like Domain"/>
    <property type="match status" value="1"/>
</dbReference>
<organism evidence="3 4">
    <name type="scientific">Terrabacter terrigena</name>
    <dbReference type="NCBI Taxonomy" id="574718"/>
    <lineage>
        <taxon>Bacteria</taxon>
        <taxon>Bacillati</taxon>
        <taxon>Actinomycetota</taxon>
        <taxon>Actinomycetes</taxon>
        <taxon>Micrococcales</taxon>
        <taxon>Intrasporangiaceae</taxon>
        <taxon>Terrabacter</taxon>
    </lineage>
</organism>
<gene>
    <name evidence="3" type="ORF">ACFQ2V_20190</name>
</gene>
<dbReference type="InterPro" id="IPR036291">
    <property type="entry name" value="NAD(P)-bd_dom_sf"/>
</dbReference>
<keyword evidence="4" id="KW-1185">Reference proteome</keyword>
<protein>
    <submittedName>
        <fullName evidence="3">NADPH-dependent F420 reductase</fullName>
    </submittedName>
</protein>
<name>A0ABW3N385_9MICO</name>
<dbReference type="InterPro" id="IPR000408">
    <property type="entry name" value="Reg_chr_condens"/>
</dbReference>
<dbReference type="PROSITE" id="PS00626">
    <property type="entry name" value="RCC1_2"/>
    <property type="match status" value="1"/>
</dbReference>
<proteinExistence type="predicted"/>
<feature type="domain" description="Pyrroline-5-carboxylate reductase catalytic N-terminal" evidence="2">
    <location>
        <begin position="3"/>
        <end position="91"/>
    </location>
</feature>
<comment type="caution">
    <text evidence="3">The sequence shown here is derived from an EMBL/GenBank/DDBJ whole genome shotgun (WGS) entry which is preliminary data.</text>
</comment>
<sequence>MTTIGTIGAGNIGSAIARLAAGAGHAVVLSNSRGPATLIQQAQALGSHVTAGTTQDAATADIVVVTVPLSRLWALPEDLLQGKIVVDTMNYYPARDGVISELEDRRTTTSLMTAHHFIGARVVKAFNNIISTHLIKLAAPQGAPHRSALPVASDQAEAKAEVARLIDDLGYDPLDAGSLTDSWRFENGQPAYCLPYAADPAALLASSPGSRPLATRPASVGDITAALSRASRA</sequence>
<reference evidence="4" key="1">
    <citation type="journal article" date="2019" name="Int. J. Syst. Evol. Microbiol.">
        <title>The Global Catalogue of Microorganisms (GCM) 10K type strain sequencing project: providing services to taxonomists for standard genome sequencing and annotation.</title>
        <authorList>
            <consortium name="The Broad Institute Genomics Platform"/>
            <consortium name="The Broad Institute Genome Sequencing Center for Infectious Disease"/>
            <person name="Wu L."/>
            <person name="Ma J."/>
        </authorList>
    </citation>
    <scope>NUCLEOTIDE SEQUENCE [LARGE SCALE GENOMIC DNA]</scope>
    <source>
        <strain evidence="4">CCUG 57508</strain>
    </source>
</reference>
<keyword evidence="1" id="KW-0560">Oxidoreductase</keyword>
<dbReference type="Proteomes" id="UP001597046">
    <property type="component" value="Unassembled WGS sequence"/>
</dbReference>
<evidence type="ECO:0000313" key="4">
    <source>
        <dbReference type="Proteomes" id="UP001597046"/>
    </source>
</evidence>
<dbReference type="InterPro" id="IPR028939">
    <property type="entry name" value="P5C_Rdtase_cat_N"/>
</dbReference>
<accession>A0ABW3N385</accession>
<dbReference type="InterPro" id="IPR051267">
    <property type="entry name" value="STEAP_metalloreductase"/>
</dbReference>
<dbReference type="SUPFAM" id="SSF51735">
    <property type="entry name" value="NAD(P)-binding Rossmann-fold domains"/>
    <property type="match status" value="1"/>
</dbReference>
<evidence type="ECO:0000313" key="3">
    <source>
        <dbReference type="EMBL" id="MFD1056632.1"/>
    </source>
</evidence>